<dbReference type="GO" id="GO:0008241">
    <property type="term" value="F:peptidyl-dipeptidase activity"/>
    <property type="evidence" value="ECO:0007669"/>
    <property type="project" value="InterPro"/>
</dbReference>
<feature type="region of interest" description="Disordered" evidence="8">
    <location>
        <begin position="587"/>
        <end position="622"/>
    </location>
</feature>
<evidence type="ECO:0000256" key="5">
    <source>
        <dbReference type="PIRSR" id="PIRSR601548-3"/>
    </source>
</evidence>
<evidence type="ECO:0000256" key="2">
    <source>
        <dbReference type="ARBA" id="ARBA00022729"/>
    </source>
</evidence>
<feature type="binding site" evidence="5">
    <location>
        <position position="386"/>
    </location>
    <ligand>
        <name>Zn(2+)</name>
        <dbReference type="ChEBI" id="CHEBI:29105"/>
        <label>1</label>
        <note>catalytic</note>
    </ligand>
</feature>
<comment type="cofactor">
    <cofactor evidence="7">
        <name>Zn(2+)</name>
        <dbReference type="ChEBI" id="CHEBI:29105"/>
    </cofactor>
    <text evidence="7">Binds 1 zinc ion per subunit.</text>
</comment>
<keyword evidence="4 7" id="KW-0325">Glycoprotein</keyword>
<evidence type="ECO:0000313" key="12">
    <source>
        <dbReference type="Proteomes" id="UP001154078"/>
    </source>
</evidence>
<keyword evidence="5 7" id="KW-0862">Zinc</keyword>
<dbReference type="GO" id="GO:0006508">
    <property type="term" value="P:proteolysis"/>
    <property type="evidence" value="ECO:0007669"/>
    <property type="project" value="UniProtKB-KW"/>
</dbReference>
<evidence type="ECO:0000256" key="8">
    <source>
        <dbReference type="SAM" id="MobiDB-lite"/>
    </source>
</evidence>
<proteinExistence type="inferred from homology"/>
<evidence type="ECO:0000256" key="1">
    <source>
        <dbReference type="ARBA" id="ARBA00008139"/>
    </source>
</evidence>
<keyword evidence="9" id="KW-0812">Transmembrane</keyword>
<evidence type="ECO:0000256" key="3">
    <source>
        <dbReference type="ARBA" id="ARBA00023157"/>
    </source>
</evidence>
<evidence type="ECO:0000313" key="11">
    <source>
        <dbReference type="EMBL" id="CAH0559683.1"/>
    </source>
</evidence>
<feature type="compositionally biased region" description="Low complexity" evidence="8">
    <location>
        <begin position="587"/>
        <end position="598"/>
    </location>
</feature>
<feature type="signal peptide" evidence="10">
    <location>
        <begin position="1"/>
        <end position="23"/>
    </location>
</feature>
<dbReference type="GO" id="GO:0005615">
    <property type="term" value="C:extracellular space"/>
    <property type="evidence" value="ECO:0007669"/>
    <property type="project" value="TreeGrafter"/>
</dbReference>
<protein>
    <recommendedName>
        <fullName evidence="7">Angiotensin-converting enzyme</fullName>
        <ecNumber evidence="7">3.4.-.-</ecNumber>
    </recommendedName>
</protein>
<feature type="binding site" evidence="6">
    <location>
        <position position="386"/>
    </location>
    <ligand>
        <name>Zn(2+)</name>
        <dbReference type="ChEBI" id="CHEBI:29105"/>
        <label>2</label>
        <note>catalytic</note>
    </ligand>
</feature>
<accession>A0A9P0BB96</accession>
<evidence type="ECO:0000256" key="7">
    <source>
        <dbReference type="RuleBase" id="RU361144"/>
    </source>
</evidence>
<dbReference type="GO" id="GO:0004180">
    <property type="term" value="F:carboxypeptidase activity"/>
    <property type="evidence" value="ECO:0007669"/>
    <property type="project" value="UniProtKB-KW"/>
</dbReference>
<keyword evidence="7" id="KW-0378">Hydrolase</keyword>
<feature type="transmembrane region" description="Helical" evidence="9">
    <location>
        <begin position="636"/>
        <end position="658"/>
    </location>
</feature>
<name>A0A9P0BB96_BRAAE</name>
<dbReference type="Proteomes" id="UP001154078">
    <property type="component" value="Chromosome 6"/>
</dbReference>
<organism evidence="11 12">
    <name type="scientific">Brassicogethes aeneus</name>
    <name type="common">Rape pollen beetle</name>
    <name type="synonym">Meligethes aeneus</name>
    <dbReference type="NCBI Taxonomy" id="1431903"/>
    <lineage>
        <taxon>Eukaryota</taxon>
        <taxon>Metazoa</taxon>
        <taxon>Ecdysozoa</taxon>
        <taxon>Arthropoda</taxon>
        <taxon>Hexapoda</taxon>
        <taxon>Insecta</taxon>
        <taxon>Pterygota</taxon>
        <taxon>Neoptera</taxon>
        <taxon>Endopterygota</taxon>
        <taxon>Coleoptera</taxon>
        <taxon>Polyphaga</taxon>
        <taxon>Cucujiformia</taxon>
        <taxon>Nitidulidae</taxon>
        <taxon>Meligethinae</taxon>
        <taxon>Brassicogethes</taxon>
    </lineage>
</organism>
<dbReference type="PANTHER" id="PTHR10514">
    <property type="entry name" value="ANGIOTENSIN-CONVERTING ENZYME"/>
    <property type="match status" value="1"/>
</dbReference>
<evidence type="ECO:0000256" key="6">
    <source>
        <dbReference type="PIRSR" id="PIRSR601548-8"/>
    </source>
</evidence>
<keyword evidence="5 7" id="KW-0479">Metal-binding</keyword>
<keyword evidence="2 10" id="KW-0732">Signal</keyword>
<keyword evidence="3" id="KW-1015">Disulfide bond</keyword>
<dbReference type="GO" id="GO:0005886">
    <property type="term" value="C:plasma membrane"/>
    <property type="evidence" value="ECO:0007669"/>
    <property type="project" value="TreeGrafter"/>
</dbReference>
<keyword evidence="9" id="KW-1133">Transmembrane helix</keyword>
<keyword evidence="7" id="KW-0482">Metalloprotease</keyword>
<dbReference type="EC" id="3.4.-.-" evidence="7"/>
<reference evidence="11" key="1">
    <citation type="submission" date="2021-12" db="EMBL/GenBank/DDBJ databases">
        <authorList>
            <person name="King R."/>
        </authorList>
    </citation>
    <scope>NUCLEOTIDE SEQUENCE</scope>
</reference>
<dbReference type="EMBL" id="OV121137">
    <property type="protein sequence ID" value="CAH0559683.1"/>
    <property type="molecule type" value="Genomic_DNA"/>
</dbReference>
<gene>
    <name evidence="11" type="ORF">MELIAE_LOCUS9710</name>
</gene>
<evidence type="ECO:0000256" key="4">
    <source>
        <dbReference type="ARBA" id="ARBA00023180"/>
    </source>
</evidence>
<feature type="chain" id="PRO_5040293071" description="Angiotensin-converting enzyme" evidence="10">
    <location>
        <begin position="24"/>
        <end position="672"/>
    </location>
</feature>
<dbReference type="SUPFAM" id="SSF55486">
    <property type="entry name" value="Metalloproteases ('zincins'), catalytic domain"/>
    <property type="match status" value="1"/>
</dbReference>
<evidence type="ECO:0000256" key="9">
    <source>
        <dbReference type="SAM" id="Phobius"/>
    </source>
</evidence>
<dbReference type="GO" id="GO:0046872">
    <property type="term" value="F:metal ion binding"/>
    <property type="evidence" value="ECO:0007669"/>
    <property type="project" value="UniProtKB-KW"/>
</dbReference>
<dbReference type="GO" id="GO:0008237">
    <property type="term" value="F:metallopeptidase activity"/>
    <property type="evidence" value="ECO:0007669"/>
    <property type="project" value="UniProtKB-KW"/>
</dbReference>
<dbReference type="OrthoDB" id="7361988at2759"/>
<sequence>MFKLPRTNLLLIILIWLIKHSLQDVIYEIEDSLQAELEMANLEFMDVCDKLADGYLKSYTKNDLLLKVDAEKEYGKLLKETSMGLKAFTNIPPELERNHTLYIYPGDPLMPRESYNKLIEFTNKNEQIKNSVKRPCVELVDGCPLTTEEYRNILKDSKDLDYLNITWDRWQRNYSTMKVEYREILNLVSEAAVLNGIASAPSYWENLLEYEDAYSKAEIFWGEIEPLYKKLHNFVKKRLTNIFNLTETIDEIPVFLLGSNFGNDWTYLADAILPHPQVHYDIEQSLKTKTIYDIYKLAETTTSQMKLGKFGNKFWKSSTFNSSSCDTHVLTYCTKEFSEVIDCNKTDWSKYLDAHQAALKITLNNNHFYSLMNSNLRVPIIDEMIESLAPILAFENLPHNKVLEENVFKSDEEVYSTKRLSGLMLLALKVLPKLPYYLLADKWRLQQLLEPTEDLCASWWEMRSKIQGVSGITNEECDFLGDSDISSNKPLIGKFFGAILGFQLLNEYRSKIVDKTQNLAIEIGKNSNFMDMVNARDTDDWQYLLTIYYGLNDFSPSALLEYFKPLEDYLESAPMKQAEIVTITPATTTTTSTTARSTTKPRRQDLKNIQSDSPKRNVTAESEAIKPDVASAPSTVTVYVVMAVMGVTLVGAMAFWVVKKKKIRTNNRRFEA</sequence>
<dbReference type="PRINTS" id="PR00791">
    <property type="entry name" value="PEPDIPTASEA"/>
</dbReference>
<keyword evidence="9" id="KW-0472">Membrane</keyword>
<keyword evidence="12" id="KW-1185">Reference proteome</keyword>
<comment type="similarity">
    <text evidence="1 7">Belongs to the peptidase M2 family.</text>
</comment>
<dbReference type="PANTHER" id="PTHR10514:SF44">
    <property type="entry name" value="ANGIOTENSIN-CONVERTING ENZYME-RELATED"/>
    <property type="match status" value="1"/>
</dbReference>
<evidence type="ECO:0000256" key="10">
    <source>
        <dbReference type="SAM" id="SignalP"/>
    </source>
</evidence>
<dbReference type="InterPro" id="IPR001548">
    <property type="entry name" value="Peptidase_M2"/>
</dbReference>
<dbReference type="AlphaFoldDB" id="A0A9P0BB96"/>
<dbReference type="Pfam" id="PF01401">
    <property type="entry name" value="Peptidase_M2"/>
    <property type="match status" value="1"/>
</dbReference>
<keyword evidence="7" id="KW-0121">Carboxypeptidase</keyword>
<keyword evidence="7" id="KW-0645">Protease</keyword>